<dbReference type="SUPFAM" id="SSF53448">
    <property type="entry name" value="Nucleotide-diphospho-sugar transferases"/>
    <property type="match status" value="1"/>
</dbReference>
<keyword evidence="2" id="KW-0808">Transferase</keyword>
<reference evidence="2 3" key="1">
    <citation type="submission" date="2024-06" db="EMBL/GenBank/DDBJ databases">
        <title>The Natural Products Discovery Center: Release of the First 8490 Sequenced Strains for Exploring Actinobacteria Biosynthetic Diversity.</title>
        <authorList>
            <person name="Kalkreuter E."/>
            <person name="Kautsar S.A."/>
            <person name="Yang D."/>
            <person name="Bader C.D."/>
            <person name="Teijaro C.N."/>
            <person name="Fluegel L."/>
            <person name="Davis C.M."/>
            <person name="Simpson J.R."/>
            <person name="Lauterbach L."/>
            <person name="Steele A.D."/>
            <person name="Gui C."/>
            <person name="Meng S."/>
            <person name="Li G."/>
            <person name="Viehrig K."/>
            <person name="Ye F."/>
            <person name="Su P."/>
            <person name="Kiefer A.F."/>
            <person name="Nichols A."/>
            <person name="Cepeda A.J."/>
            <person name="Yan W."/>
            <person name="Fan B."/>
            <person name="Jiang Y."/>
            <person name="Adhikari A."/>
            <person name="Zheng C.-J."/>
            <person name="Schuster L."/>
            <person name="Cowan T.M."/>
            <person name="Smanski M.J."/>
            <person name="Chevrette M.G."/>
            <person name="De Carvalho L.P.S."/>
            <person name="Shen B."/>
        </authorList>
    </citation>
    <scope>NUCLEOTIDE SEQUENCE [LARGE SCALE GENOMIC DNA]</scope>
    <source>
        <strain evidence="2 3">NPDC052347</strain>
    </source>
</reference>
<keyword evidence="3" id="KW-1185">Reference proteome</keyword>
<dbReference type="CDD" id="cd04186">
    <property type="entry name" value="GT_2_like_c"/>
    <property type="match status" value="1"/>
</dbReference>
<dbReference type="Gene3D" id="3.90.550.10">
    <property type="entry name" value="Spore Coat Polysaccharide Biosynthesis Protein SpsA, Chain A"/>
    <property type="match status" value="1"/>
</dbReference>
<sequence length="322" mass="34578">MNETEATAVVVTHNSAAHIADCLTALRRSGAEVRVVDNASRDGTPDLIATAFPEVTLMTNTVNRGFAAAVNQALAGVRTDVVILVNPDCVMPPVTAHALIRTVGTQPQVGIAGPRILGPDGRTAGSAHPFETWFSVLAGRFGGGLLPAGLCRLLGGRQRRRIHDACLEPGRPVAVDWVSGACLAVRTSLLRELGGLDESYFMFYEDEELCLQAWRRGAQVLYVPAVRATHVGGASSAADPTQVWPYLYDSMLRFFARHRRRSHPAVRAVVLLRAAIGIGLALIRLPRHRATALTRARAWSRVARLAATSRTSPPKGQQSCAS</sequence>
<evidence type="ECO:0000313" key="3">
    <source>
        <dbReference type="Proteomes" id="UP001552594"/>
    </source>
</evidence>
<dbReference type="PANTHER" id="PTHR43179">
    <property type="entry name" value="RHAMNOSYLTRANSFERASE WBBL"/>
    <property type="match status" value="1"/>
</dbReference>
<dbReference type="PANTHER" id="PTHR43179:SF7">
    <property type="entry name" value="RHAMNOSYLTRANSFERASE WBBL"/>
    <property type="match status" value="1"/>
</dbReference>
<feature type="domain" description="Glycosyltransferase 2-like" evidence="1">
    <location>
        <begin position="8"/>
        <end position="126"/>
    </location>
</feature>
<dbReference type="EMBL" id="JBFAUK010000014">
    <property type="protein sequence ID" value="MEV5508445.1"/>
    <property type="molecule type" value="Genomic_DNA"/>
</dbReference>
<evidence type="ECO:0000259" key="1">
    <source>
        <dbReference type="Pfam" id="PF00535"/>
    </source>
</evidence>
<comment type="caution">
    <text evidence="2">The sequence shown here is derived from an EMBL/GenBank/DDBJ whole genome shotgun (WGS) entry which is preliminary data.</text>
</comment>
<protein>
    <submittedName>
        <fullName evidence="2">Glycosyltransferase family 2 protein</fullName>
        <ecNumber evidence="2">2.4.-.-</ecNumber>
    </submittedName>
</protein>
<dbReference type="InterPro" id="IPR029044">
    <property type="entry name" value="Nucleotide-diphossugar_trans"/>
</dbReference>
<dbReference type="GO" id="GO:0016757">
    <property type="term" value="F:glycosyltransferase activity"/>
    <property type="evidence" value="ECO:0007669"/>
    <property type="project" value="UniProtKB-KW"/>
</dbReference>
<keyword evidence="2" id="KW-0328">Glycosyltransferase</keyword>
<dbReference type="EC" id="2.4.-.-" evidence="2"/>
<organism evidence="2 3">
    <name type="scientific">Streptomyces orinoci</name>
    <name type="common">Streptoverticillium orinoci</name>
    <dbReference type="NCBI Taxonomy" id="67339"/>
    <lineage>
        <taxon>Bacteria</taxon>
        <taxon>Bacillati</taxon>
        <taxon>Actinomycetota</taxon>
        <taxon>Actinomycetes</taxon>
        <taxon>Kitasatosporales</taxon>
        <taxon>Streptomycetaceae</taxon>
        <taxon>Streptomyces</taxon>
    </lineage>
</organism>
<gene>
    <name evidence="2" type="ORF">AB0L16_18540</name>
</gene>
<dbReference type="RefSeq" id="WP_109278063.1">
    <property type="nucleotide sequence ID" value="NZ_JBFAUK010000014.1"/>
</dbReference>
<dbReference type="Proteomes" id="UP001552594">
    <property type="component" value="Unassembled WGS sequence"/>
</dbReference>
<dbReference type="InterPro" id="IPR001173">
    <property type="entry name" value="Glyco_trans_2-like"/>
</dbReference>
<dbReference type="Pfam" id="PF00535">
    <property type="entry name" value="Glycos_transf_2"/>
    <property type="match status" value="1"/>
</dbReference>
<accession>A0ABV3JZX2</accession>
<name>A0ABV3JZX2_STRON</name>
<evidence type="ECO:0000313" key="2">
    <source>
        <dbReference type="EMBL" id="MEV5508445.1"/>
    </source>
</evidence>
<proteinExistence type="predicted"/>